<evidence type="ECO:0000313" key="2">
    <source>
        <dbReference type="EMBL" id="KAF0317474.1"/>
    </source>
</evidence>
<proteinExistence type="predicted"/>
<sequence length="240" mass="26868">MARRGSWTEQQDAQSRKGRKGSAVPSSTNARGACDTTPNPTHCIVSTPTNDEVIRSTRRAGLRYPAPSQTEASSQHQRVCCLRAWCCKILAVCNIVILQFASPRRSSNDATGHWLPVQQVACKNLLPGPSPAFLLLRFFSYMTRPHLPQSVREAHEEEDRGATESVRREQEKKKKKPDLNDELTSFSAVRLALFGERNSGDGRLLRCNTKSSIPAIAHNWLVIDHRRHSPAYLSLAWAAW</sequence>
<protein>
    <submittedName>
        <fullName evidence="2">Uncharacterized protein</fullName>
    </submittedName>
</protein>
<feature type="compositionally biased region" description="Basic and acidic residues" evidence="1">
    <location>
        <begin position="152"/>
        <end position="172"/>
    </location>
</feature>
<dbReference type="EMBL" id="WOWK01000130">
    <property type="protein sequence ID" value="KAF0317474.1"/>
    <property type="molecule type" value="Genomic_DNA"/>
</dbReference>
<evidence type="ECO:0000313" key="3">
    <source>
        <dbReference type="Proteomes" id="UP000434172"/>
    </source>
</evidence>
<keyword evidence="3" id="KW-1185">Reference proteome</keyword>
<feature type="region of interest" description="Disordered" evidence="1">
    <location>
        <begin position="149"/>
        <end position="179"/>
    </location>
</feature>
<gene>
    <name evidence="2" type="ORF">GQ607_015325</name>
</gene>
<name>A0A8H3W086_9PEZI</name>
<accession>A0A8H3W086</accession>
<evidence type="ECO:0000256" key="1">
    <source>
        <dbReference type="SAM" id="MobiDB-lite"/>
    </source>
</evidence>
<feature type="region of interest" description="Disordered" evidence="1">
    <location>
        <begin position="1"/>
        <end position="49"/>
    </location>
</feature>
<dbReference type="Proteomes" id="UP000434172">
    <property type="component" value="Unassembled WGS sequence"/>
</dbReference>
<feature type="compositionally biased region" description="Polar residues" evidence="1">
    <location>
        <begin position="24"/>
        <end position="49"/>
    </location>
</feature>
<reference evidence="2 3" key="1">
    <citation type="submission" date="2019-12" db="EMBL/GenBank/DDBJ databases">
        <title>A genome sequence resource for the geographically widespread anthracnose pathogen Colletotrichum asianum.</title>
        <authorList>
            <person name="Meng Y."/>
        </authorList>
    </citation>
    <scope>NUCLEOTIDE SEQUENCE [LARGE SCALE GENOMIC DNA]</scope>
    <source>
        <strain evidence="2 3">ICMP 18580</strain>
    </source>
</reference>
<comment type="caution">
    <text evidence="2">The sequence shown here is derived from an EMBL/GenBank/DDBJ whole genome shotgun (WGS) entry which is preliminary data.</text>
</comment>
<organism evidence="2 3">
    <name type="scientific">Colletotrichum asianum</name>
    <dbReference type="NCBI Taxonomy" id="702518"/>
    <lineage>
        <taxon>Eukaryota</taxon>
        <taxon>Fungi</taxon>
        <taxon>Dikarya</taxon>
        <taxon>Ascomycota</taxon>
        <taxon>Pezizomycotina</taxon>
        <taxon>Sordariomycetes</taxon>
        <taxon>Hypocreomycetidae</taxon>
        <taxon>Glomerellales</taxon>
        <taxon>Glomerellaceae</taxon>
        <taxon>Colletotrichum</taxon>
        <taxon>Colletotrichum gloeosporioides species complex</taxon>
    </lineage>
</organism>
<dbReference type="AlphaFoldDB" id="A0A8H3W086"/>